<dbReference type="GO" id="GO:0008173">
    <property type="term" value="F:RNA methyltransferase activity"/>
    <property type="evidence" value="ECO:0007669"/>
    <property type="project" value="InterPro"/>
</dbReference>
<dbReference type="GO" id="GO:0005829">
    <property type="term" value="C:cytosol"/>
    <property type="evidence" value="ECO:0007669"/>
    <property type="project" value="TreeGrafter"/>
</dbReference>
<dbReference type="Pfam" id="PF00588">
    <property type="entry name" value="SpoU_methylase"/>
    <property type="match status" value="1"/>
</dbReference>
<organism evidence="4 5">
    <name type="scientific">Candidatus Kaiserbacteria bacterium GW2011_GWA2_58_9</name>
    <dbReference type="NCBI Taxonomy" id="1618672"/>
    <lineage>
        <taxon>Bacteria</taxon>
        <taxon>Candidatus Kaiseribacteriota</taxon>
    </lineage>
</organism>
<dbReference type="PANTHER" id="PTHR46429">
    <property type="entry name" value="23S RRNA (GUANOSINE-2'-O-)-METHYLTRANSFERASE RLMB"/>
    <property type="match status" value="1"/>
</dbReference>
<dbReference type="GO" id="GO:0032259">
    <property type="term" value="P:methylation"/>
    <property type="evidence" value="ECO:0007669"/>
    <property type="project" value="UniProtKB-KW"/>
</dbReference>
<dbReference type="InterPro" id="IPR029028">
    <property type="entry name" value="Alpha/beta_knot_MTases"/>
</dbReference>
<name>A0A0G1YS96_9BACT</name>
<evidence type="ECO:0000256" key="1">
    <source>
        <dbReference type="ARBA" id="ARBA00022603"/>
    </source>
</evidence>
<sequence>MIAVLLHNVRSAHNVGSIFRTADAAGVSTIYLTGVTPAPVDRFGRARKDIAKVALGAERSIPWEKKRSAHAVASALRGKGWRIVGVEQDARARDYRSLRSRTKTLFVFGNEVSGLPRSVRDACDVLIEIPMRGAVVRQAHHPQHTGRGKESLNVSVAAGISMRPRPPCDPPRRGGG</sequence>
<proteinExistence type="predicted"/>
<comment type="caution">
    <text evidence="4">The sequence shown here is derived from an EMBL/GenBank/DDBJ whole genome shotgun (WGS) entry which is preliminary data.</text>
</comment>
<dbReference type="Gene3D" id="3.40.1280.10">
    <property type="match status" value="1"/>
</dbReference>
<dbReference type="AlphaFoldDB" id="A0A0G1YS96"/>
<dbReference type="GO" id="GO:0006396">
    <property type="term" value="P:RNA processing"/>
    <property type="evidence" value="ECO:0007669"/>
    <property type="project" value="InterPro"/>
</dbReference>
<evidence type="ECO:0000313" key="4">
    <source>
        <dbReference type="EMBL" id="KKW46075.1"/>
    </source>
</evidence>
<gene>
    <name evidence="4" type="ORF">UY98_C0033G0006</name>
</gene>
<reference evidence="4 5" key="1">
    <citation type="journal article" date="2015" name="Nature">
        <title>rRNA introns, odd ribosomes, and small enigmatic genomes across a large radiation of phyla.</title>
        <authorList>
            <person name="Brown C.T."/>
            <person name="Hug L.A."/>
            <person name="Thomas B.C."/>
            <person name="Sharon I."/>
            <person name="Castelle C.J."/>
            <person name="Singh A."/>
            <person name="Wilkins M.J."/>
            <person name="Williams K.H."/>
            <person name="Banfield J.F."/>
        </authorList>
    </citation>
    <scope>NUCLEOTIDE SEQUENCE [LARGE SCALE GENOMIC DNA]</scope>
</reference>
<feature type="domain" description="tRNA/rRNA methyltransferase SpoU type" evidence="3">
    <location>
        <begin position="2"/>
        <end position="135"/>
    </location>
</feature>
<protein>
    <submittedName>
        <fullName evidence="4">tRNA/rRNA methyltransferase (SpoU)</fullName>
    </submittedName>
</protein>
<dbReference type="Proteomes" id="UP000034789">
    <property type="component" value="Unassembled WGS sequence"/>
</dbReference>
<dbReference type="InterPro" id="IPR004441">
    <property type="entry name" value="rRNA_MeTrfase_TrmH"/>
</dbReference>
<evidence type="ECO:0000259" key="3">
    <source>
        <dbReference type="Pfam" id="PF00588"/>
    </source>
</evidence>
<accession>A0A0G1YS96</accession>
<evidence type="ECO:0000256" key="2">
    <source>
        <dbReference type="ARBA" id="ARBA00022679"/>
    </source>
</evidence>
<evidence type="ECO:0000313" key="5">
    <source>
        <dbReference type="Proteomes" id="UP000034789"/>
    </source>
</evidence>
<keyword evidence="2 4" id="KW-0808">Transferase</keyword>
<dbReference type="InterPro" id="IPR029026">
    <property type="entry name" value="tRNA_m1G_MTases_N"/>
</dbReference>
<dbReference type="SUPFAM" id="SSF75217">
    <property type="entry name" value="alpha/beta knot"/>
    <property type="match status" value="1"/>
</dbReference>
<dbReference type="PANTHER" id="PTHR46429:SF1">
    <property type="entry name" value="23S RRNA (GUANOSINE-2'-O-)-METHYLTRANSFERASE RLMB"/>
    <property type="match status" value="1"/>
</dbReference>
<dbReference type="EMBL" id="LCSD01000033">
    <property type="protein sequence ID" value="KKW46075.1"/>
    <property type="molecule type" value="Genomic_DNA"/>
</dbReference>
<dbReference type="InterPro" id="IPR001537">
    <property type="entry name" value="SpoU_MeTrfase"/>
</dbReference>
<keyword evidence="1 4" id="KW-0489">Methyltransferase</keyword>
<dbReference type="GO" id="GO:0003723">
    <property type="term" value="F:RNA binding"/>
    <property type="evidence" value="ECO:0007669"/>
    <property type="project" value="InterPro"/>
</dbReference>